<name>A0A0F9L7H0_9ZZZZ</name>
<proteinExistence type="predicted"/>
<dbReference type="EMBL" id="LAZR01007733">
    <property type="protein sequence ID" value="KKM83306.1"/>
    <property type="molecule type" value="Genomic_DNA"/>
</dbReference>
<comment type="caution">
    <text evidence="1">The sequence shown here is derived from an EMBL/GenBank/DDBJ whole genome shotgun (WGS) entry which is preliminary data.</text>
</comment>
<evidence type="ECO:0000313" key="1">
    <source>
        <dbReference type="EMBL" id="KKM83306.1"/>
    </source>
</evidence>
<organism evidence="1">
    <name type="scientific">marine sediment metagenome</name>
    <dbReference type="NCBI Taxonomy" id="412755"/>
    <lineage>
        <taxon>unclassified sequences</taxon>
        <taxon>metagenomes</taxon>
        <taxon>ecological metagenomes</taxon>
    </lineage>
</organism>
<sequence>MKLFPIASIGGKVYVTDEGTSVPSGEADGYIGVTIIDGTPRIYFAVGGAMHYTDGTTVVVVPIEAGTVMGLWLFWGTYA</sequence>
<reference evidence="1" key="1">
    <citation type="journal article" date="2015" name="Nature">
        <title>Complex archaea that bridge the gap between prokaryotes and eukaryotes.</title>
        <authorList>
            <person name="Spang A."/>
            <person name="Saw J.H."/>
            <person name="Jorgensen S.L."/>
            <person name="Zaremba-Niedzwiedzka K."/>
            <person name="Martijn J."/>
            <person name="Lind A.E."/>
            <person name="van Eijk R."/>
            <person name="Schleper C."/>
            <person name="Guy L."/>
            <person name="Ettema T.J."/>
        </authorList>
    </citation>
    <scope>NUCLEOTIDE SEQUENCE</scope>
</reference>
<gene>
    <name evidence="1" type="ORF">LCGC14_1310760</name>
</gene>
<accession>A0A0F9L7H0</accession>
<protein>
    <submittedName>
        <fullName evidence="1">Uncharacterized protein</fullName>
    </submittedName>
</protein>
<dbReference type="AlphaFoldDB" id="A0A0F9L7H0"/>